<sequence length="130" mass="14040">MYLDNELCFCEEQAITGNTISENVIYVGEDCGSGNNVKIKVFVDGEDFAELTDLRIALQGSENDTFGLYDTVFESGPIPVASLIKGYSFPLPSLPVKHKAYVRLSFTVGGSDATAGKISGYVILDDQTNV</sequence>
<evidence type="ECO:0000313" key="1">
    <source>
        <dbReference type="EMBL" id="SDL07611.1"/>
    </source>
</evidence>
<dbReference type="RefSeq" id="WP_092160669.1">
    <property type="nucleotide sequence ID" value="NZ_FNGA01000003.1"/>
</dbReference>
<keyword evidence="2" id="KW-1185">Reference proteome</keyword>
<dbReference type="Proteomes" id="UP000199053">
    <property type="component" value="Unassembled WGS sequence"/>
</dbReference>
<evidence type="ECO:0000313" key="2">
    <source>
        <dbReference type="Proteomes" id="UP000199053"/>
    </source>
</evidence>
<organism evidence="1 2">
    <name type="scientific">Maridesulfovibrio ferrireducens</name>
    <dbReference type="NCBI Taxonomy" id="246191"/>
    <lineage>
        <taxon>Bacteria</taxon>
        <taxon>Pseudomonadati</taxon>
        <taxon>Thermodesulfobacteriota</taxon>
        <taxon>Desulfovibrionia</taxon>
        <taxon>Desulfovibrionales</taxon>
        <taxon>Desulfovibrionaceae</taxon>
        <taxon>Maridesulfovibrio</taxon>
    </lineage>
</organism>
<dbReference type="STRING" id="246191.SAMN05660337_1996"/>
<dbReference type="OrthoDB" id="5455995at2"/>
<reference evidence="2" key="1">
    <citation type="submission" date="2016-10" db="EMBL/GenBank/DDBJ databases">
        <authorList>
            <person name="Varghese N."/>
            <person name="Submissions S."/>
        </authorList>
    </citation>
    <scope>NUCLEOTIDE SEQUENCE [LARGE SCALE GENOMIC DNA]</scope>
    <source>
        <strain evidence="2">DSM 16995</strain>
    </source>
</reference>
<accession>A0A1G9H3X0</accession>
<dbReference type="InterPro" id="IPR048922">
    <property type="entry name" value="Bbp16"/>
</dbReference>
<dbReference type="Pfam" id="PF21190">
    <property type="entry name" value="Bbp16"/>
    <property type="match status" value="1"/>
</dbReference>
<name>A0A1G9H3X0_9BACT</name>
<protein>
    <submittedName>
        <fullName evidence="1">Uncharacterized protein</fullName>
    </submittedName>
</protein>
<dbReference type="AlphaFoldDB" id="A0A1G9H3X0"/>
<dbReference type="EMBL" id="FNGA01000003">
    <property type="protein sequence ID" value="SDL07611.1"/>
    <property type="molecule type" value="Genomic_DNA"/>
</dbReference>
<dbReference type="Gene3D" id="2.60.120.1110">
    <property type="match status" value="1"/>
</dbReference>
<proteinExistence type="predicted"/>
<gene>
    <name evidence="1" type="ORF">SAMN05660337_1996</name>
</gene>